<evidence type="ECO:0000313" key="3">
    <source>
        <dbReference type="Proteomes" id="UP000789508"/>
    </source>
</evidence>
<feature type="compositionally biased region" description="Polar residues" evidence="1">
    <location>
        <begin position="362"/>
        <end position="377"/>
    </location>
</feature>
<dbReference type="AlphaFoldDB" id="A0A9N9GHK9"/>
<feature type="compositionally biased region" description="Low complexity" evidence="1">
    <location>
        <begin position="425"/>
        <end position="441"/>
    </location>
</feature>
<dbReference type="EMBL" id="CAJVPS010005055">
    <property type="protein sequence ID" value="CAG8610888.1"/>
    <property type="molecule type" value="Genomic_DNA"/>
</dbReference>
<organism evidence="2 3">
    <name type="scientific">Ambispora leptoticha</name>
    <dbReference type="NCBI Taxonomy" id="144679"/>
    <lineage>
        <taxon>Eukaryota</taxon>
        <taxon>Fungi</taxon>
        <taxon>Fungi incertae sedis</taxon>
        <taxon>Mucoromycota</taxon>
        <taxon>Glomeromycotina</taxon>
        <taxon>Glomeromycetes</taxon>
        <taxon>Archaeosporales</taxon>
        <taxon>Ambisporaceae</taxon>
        <taxon>Ambispora</taxon>
    </lineage>
</organism>
<feature type="compositionally biased region" description="Low complexity" evidence="1">
    <location>
        <begin position="476"/>
        <end position="494"/>
    </location>
</feature>
<accession>A0A9N9GHK9</accession>
<proteinExistence type="predicted"/>
<protein>
    <submittedName>
        <fullName evidence="2">7031_t:CDS:1</fullName>
    </submittedName>
</protein>
<feature type="region of interest" description="Disordered" evidence="1">
    <location>
        <begin position="348"/>
        <end position="497"/>
    </location>
</feature>
<dbReference type="SUPFAM" id="SSF144292">
    <property type="entry name" value="occludin/ELL-like"/>
    <property type="match status" value="1"/>
</dbReference>
<feature type="region of interest" description="Disordered" evidence="1">
    <location>
        <begin position="123"/>
        <end position="253"/>
    </location>
</feature>
<dbReference type="OrthoDB" id="2587563at2759"/>
<feature type="compositionally biased region" description="Polar residues" evidence="1">
    <location>
        <begin position="198"/>
        <end position="244"/>
    </location>
</feature>
<feature type="compositionally biased region" description="Low complexity" evidence="1">
    <location>
        <begin position="392"/>
        <end position="410"/>
    </location>
</feature>
<feature type="compositionally biased region" description="Polar residues" evidence="1">
    <location>
        <begin position="465"/>
        <end position="475"/>
    </location>
</feature>
<gene>
    <name evidence="2" type="ORF">ALEPTO_LOCUS8556</name>
</gene>
<comment type="caution">
    <text evidence="2">The sequence shown here is derived from an EMBL/GenBank/DDBJ whole genome shotgun (WGS) entry which is preliminary data.</text>
</comment>
<dbReference type="Proteomes" id="UP000789508">
    <property type="component" value="Unassembled WGS sequence"/>
</dbReference>
<feature type="compositionally biased region" description="Basic and acidic residues" evidence="1">
    <location>
        <begin position="124"/>
        <end position="139"/>
    </location>
</feature>
<dbReference type="Gene3D" id="1.10.10.2670">
    <property type="entry name" value="E3 ubiquitin-protein ligase"/>
    <property type="match status" value="1"/>
</dbReference>
<feature type="compositionally biased region" description="Low complexity" evidence="1">
    <location>
        <begin position="152"/>
        <end position="174"/>
    </location>
</feature>
<sequence length="624" mass="69133">MPLQVKEKLTLSADSPEKRVIELNLTSEVIKLLQKSQNDGKNLMVKFNPNKQTSLVIHAGENKYECISENKPASAVYKVYQQRSSSELGLVGEITSEATLKKLQDEKKFLAAREKMRKSQIAIKEQKEKKRVKRLDEAPMKAGSNKNSRAPTLTKSTTTIKMNTTNNNVNNVKTSTRETKSTNSIVSSSSTTKGGGANNANIEKTAAKPNTPTSTRKSGQTIIQSSKSSASETRNSTNQPSQSLIEDEEEETGGVPLKTRIIQLLAWNDLPLAEVVKKTQENKDRVLKVLKTFAQQVGQNWRLKDESYKEVKVYEWTSYANAEIRRIVERATKAFTALKLPKDAPEWKKLRPPVETKRKRPTPNSIATLPATSSSLRNEPPEVPATKKRKTTQAAAPSASAAITPATTRSSRARKTARKPEPVVKKSPVPLTVTSSSSSSSTQTKKPAVRKTKSQSGAEEIPNVISPSSTSTVNASGSRKSISPSSASTSTSTSNNGAEFTFTRITNVKQFRDLETVFKNKYNRYAQLFAELEKAHRENEQLNAEYSSCKDPEEKARITRKIAAQFGDTGEVSLKMREYTTIQDNLKAIKAELYRAYDEEGILEATDMDVDERGDDSVDEEIEM</sequence>
<keyword evidence="3" id="KW-1185">Reference proteome</keyword>
<evidence type="ECO:0000313" key="2">
    <source>
        <dbReference type="EMBL" id="CAG8610888.1"/>
    </source>
</evidence>
<evidence type="ECO:0000256" key="1">
    <source>
        <dbReference type="SAM" id="MobiDB-lite"/>
    </source>
</evidence>
<feature type="compositionally biased region" description="Low complexity" evidence="1">
    <location>
        <begin position="181"/>
        <end position="192"/>
    </location>
</feature>
<name>A0A9N9GHK9_9GLOM</name>
<reference evidence="2" key="1">
    <citation type="submission" date="2021-06" db="EMBL/GenBank/DDBJ databases">
        <authorList>
            <person name="Kallberg Y."/>
            <person name="Tangrot J."/>
            <person name="Rosling A."/>
        </authorList>
    </citation>
    <scope>NUCLEOTIDE SEQUENCE</scope>
    <source>
        <strain evidence="2">FL130A</strain>
    </source>
</reference>
<dbReference type="InterPro" id="IPR042065">
    <property type="entry name" value="E3_ELL-like"/>
</dbReference>